<organism evidence="2 3">
    <name type="scientific">Neodothiora populina</name>
    <dbReference type="NCBI Taxonomy" id="2781224"/>
    <lineage>
        <taxon>Eukaryota</taxon>
        <taxon>Fungi</taxon>
        <taxon>Dikarya</taxon>
        <taxon>Ascomycota</taxon>
        <taxon>Pezizomycotina</taxon>
        <taxon>Dothideomycetes</taxon>
        <taxon>Dothideomycetidae</taxon>
        <taxon>Dothideales</taxon>
        <taxon>Dothioraceae</taxon>
        <taxon>Neodothiora</taxon>
    </lineage>
</organism>
<dbReference type="CDD" id="cd01285">
    <property type="entry name" value="nucleoside_deaminase"/>
    <property type="match status" value="1"/>
</dbReference>
<evidence type="ECO:0000313" key="2">
    <source>
        <dbReference type="EMBL" id="KAL1311656.1"/>
    </source>
</evidence>
<dbReference type="Proteomes" id="UP001562354">
    <property type="component" value="Unassembled WGS sequence"/>
</dbReference>
<dbReference type="RefSeq" id="XP_069204505.1">
    <property type="nucleotide sequence ID" value="XM_069340994.1"/>
</dbReference>
<gene>
    <name evidence="2" type="ORF">AAFC00_001764</name>
</gene>
<dbReference type="GeneID" id="95975467"/>
<feature type="domain" description="CMP/dCMP-type deaminase" evidence="1">
    <location>
        <begin position="16"/>
        <end position="134"/>
    </location>
</feature>
<dbReference type="EMBL" id="JBFMKM010000001">
    <property type="protein sequence ID" value="KAL1311656.1"/>
    <property type="molecule type" value="Genomic_DNA"/>
</dbReference>
<keyword evidence="3" id="KW-1185">Reference proteome</keyword>
<evidence type="ECO:0000313" key="3">
    <source>
        <dbReference type="Proteomes" id="UP001562354"/>
    </source>
</evidence>
<protein>
    <recommendedName>
        <fullName evidence="1">CMP/dCMP-type deaminase domain-containing protein</fullName>
    </recommendedName>
</protein>
<dbReference type="PANTHER" id="PTHR11079:SF190">
    <property type="entry name" value="CYTOSINE DEAMINASE"/>
    <property type="match status" value="1"/>
</dbReference>
<dbReference type="PROSITE" id="PS51747">
    <property type="entry name" value="CYT_DCMP_DEAMINASES_2"/>
    <property type="match status" value="1"/>
</dbReference>
<name>A0ABR3PQ21_9PEZI</name>
<dbReference type="InterPro" id="IPR016193">
    <property type="entry name" value="Cytidine_deaminase-like"/>
</dbReference>
<accession>A0ABR3PQ21</accession>
<reference evidence="2 3" key="1">
    <citation type="submission" date="2024-07" db="EMBL/GenBank/DDBJ databases">
        <title>Draft sequence of the Neodothiora populina.</title>
        <authorList>
            <person name="Drown D.D."/>
            <person name="Schuette U.S."/>
            <person name="Buechlein A.B."/>
            <person name="Rusch D.R."/>
            <person name="Winton L.W."/>
            <person name="Adams G.A."/>
        </authorList>
    </citation>
    <scope>NUCLEOTIDE SEQUENCE [LARGE SCALE GENOMIC DNA]</scope>
    <source>
        <strain evidence="2 3">CPC 39397</strain>
    </source>
</reference>
<dbReference type="PANTHER" id="PTHR11079">
    <property type="entry name" value="CYTOSINE DEAMINASE FAMILY MEMBER"/>
    <property type="match status" value="1"/>
</dbReference>
<dbReference type="SUPFAM" id="SSF53927">
    <property type="entry name" value="Cytidine deaminase-like"/>
    <property type="match status" value="1"/>
</dbReference>
<dbReference type="InterPro" id="IPR002125">
    <property type="entry name" value="CMP_dCMP_dom"/>
</dbReference>
<proteinExistence type="predicted"/>
<evidence type="ECO:0000259" key="1">
    <source>
        <dbReference type="PROSITE" id="PS51747"/>
    </source>
</evidence>
<sequence>MVIKYNSGDMENTSDLQNSAGWKAALEEAKQGAAEGGVPIGACLVAADGKILGRGHNMRIQKKSPTIHAEISALENAGRLPASAYRGATMFTTLSPCDMCTGSCILYKVKRVVLGENNTFVGGEEYLKQRGIEVINLKNAEAEALMTKFIKERPQDWYEDIGEE</sequence>
<comment type="caution">
    <text evidence="2">The sequence shown here is derived from an EMBL/GenBank/DDBJ whole genome shotgun (WGS) entry which is preliminary data.</text>
</comment>
<dbReference type="Gene3D" id="3.40.140.10">
    <property type="entry name" value="Cytidine Deaminase, domain 2"/>
    <property type="match status" value="1"/>
</dbReference>
<dbReference type="Pfam" id="PF00383">
    <property type="entry name" value="dCMP_cyt_deam_1"/>
    <property type="match status" value="1"/>
</dbReference>